<evidence type="ECO:0000259" key="1">
    <source>
        <dbReference type="Pfam" id="PF13503"/>
    </source>
</evidence>
<protein>
    <recommendedName>
        <fullName evidence="1">DUF4123 domain-containing protein</fullName>
    </recommendedName>
</protein>
<evidence type="ECO:0000313" key="3">
    <source>
        <dbReference type="Proteomes" id="UP001320513"/>
    </source>
</evidence>
<dbReference type="Proteomes" id="UP001320513">
    <property type="component" value="Unassembled WGS sequence"/>
</dbReference>
<feature type="domain" description="DUF4123" evidence="1">
    <location>
        <begin position="18"/>
        <end position="129"/>
    </location>
</feature>
<dbReference type="Pfam" id="PF13503">
    <property type="entry name" value="DUF4123"/>
    <property type="match status" value="1"/>
</dbReference>
<accession>A0ABS9ZEP5</accession>
<proteinExistence type="predicted"/>
<gene>
    <name evidence="2" type="ORF">AUC61_05335</name>
</gene>
<sequence length="295" mass="34011">MTYLESGPDDLPWSKNGYILFNAVRTGDLLKRLYQWNPGVDCHPLFLGTRFKELLDMSPVVVTIEDQYDPAFRAFLENAQKLWGLLLFSNANKREVVDHLRWLVSVDEPVGKATLLNLSDPQVANALFELYPLHTDNALYGPIEHVYAIDRFEGRWRHHRRLGPPATNAHQTLYRLSEAQIEALDELSFRAVVINIELHACRHFPEFQAQLDSRQRFAYFLEMANGAYERGFHSESDLLHFVNVMQFLHSQPPDAHPDITTLLYQSSSLTPSQRVQKANLLALERARQFLRGTQP</sequence>
<dbReference type="InterPro" id="IPR025391">
    <property type="entry name" value="DUF4123"/>
</dbReference>
<dbReference type="EMBL" id="LOHG01000003">
    <property type="protein sequence ID" value="MCI8208955.1"/>
    <property type="molecule type" value="Genomic_DNA"/>
</dbReference>
<organism evidence="2 3">
    <name type="scientific">Pseudomonas maioricensis</name>
    <dbReference type="NCBI Taxonomy" id="1766623"/>
    <lineage>
        <taxon>Bacteria</taxon>
        <taxon>Pseudomonadati</taxon>
        <taxon>Pseudomonadota</taxon>
        <taxon>Gammaproteobacteria</taxon>
        <taxon>Pseudomonadales</taxon>
        <taxon>Pseudomonadaceae</taxon>
        <taxon>Pseudomonas</taxon>
    </lineage>
</organism>
<reference evidence="2 3" key="1">
    <citation type="submission" date="2015-12" db="EMBL/GenBank/DDBJ databases">
        <title>Phylogenomics in the description of a new species in the Pseudomonas syringae group.</title>
        <authorList>
            <person name="Busquets A."/>
            <person name="Gomila M."/>
            <person name="Beiki F."/>
            <person name="Rahimian H."/>
            <person name="Mulet M."/>
            <person name="Sanchez D."/>
            <person name="Garcia-Valdes E."/>
            <person name="Lalucat J."/>
        </authorList>
    </citation>
    <scope>NUCLEOTIDE SEQUENCE [LARGE SCALE GENOMIC DNA]</scope>
    <source>
        <strain evidence="2 3">S25</strain>
    </source>
</reference>
<name>A0ABS9ZEP5_9PSED</name>
<keyword evidence="3" id="KW-1185">Reference proteome</keyword>
<dbReference type="RefSeq" id="WP_243244831.1">
    <property type="nucleotide sequence ID" value="NZ_LOHG01000003.1"/>
</dbReference>
<evidence type="ECO:0000313" key="2">
    <source>
        <dbReference type="EMBL" id="MCI8208955.1"/>
    </source>
</evidence>
<comment type="caution">
    <text evidence="2">The sequence shown here is derived from an EMBL/GenBank/DDBJ whole genome shotgun (WGS) entry which is preliminary data.</text>
</comment>